<keyword evidence="1" id="KW-0472">Membrane</keyword>
<protein>
    <submittedName>
        <fullName evidence="2">Uncharacterized protein</fullName>
    </submittedName>
</protein>
<feature type="transmembrane region" description="Helical" evidence="1">
    <location>
        <begin position="34"/>
        <end position="52"/>
    </location>
</feature>
<dbReference type="Proteomes" id="UP000008206">
    <property type="component" value="Chromosome"/>
</dbReference>
<dbReference type="EMBL" id="CP002198">
    <property type="protein sequence ID" value="ADN12878.1"/>
    <property type="molecule type" value="Genomic_DNA"/>
</dbReference>
<evidence type="ECO:0000313" key="2">
    <source>
        <dbReference type="EMBL" id="ADN12878.1"/>
    </source>
</evidence>
<accession>E0UCC1</accession>
<evidence type="ECO:0000313" key="3">
    <source>
        <dbReference type="Proteomes" id="UP000008206"/>
    </source>
</evidence>
<dbReference type="STRING" id="497965.Cyan7822_0858"/>
<name>E0UCC1_GLOV7</name>
<proteinExistence type="predicted"/>
<evidence type="ECO:0000256" key="1">
    <source>
        <dbReference type="SAM" id="Phobius"/>
    </source>
</evidence>
<dbReference type="RefSeq" id="WP_013320988.1">
    <property type="nucleotide sequence ID" value="NC_014501.1"/>
</dbReference>
<reference evidence="3" key="1">
    <citation type="journal article" date="2011" name="MBio">
        <title>Novel metabolic attributes of the genus Cyanothece, comprising a group of unicellular nitrogen-fixing Cyanobacteria.</title>
        <authorList>
            <person name="Bandyopadhyay A."/>
            <person name="Elvitigala T."/>
            <person name="Welsh E."/>
            <person name="Stockel J."/>
            <person name="Liberton M."/>
            <person name="Min H."/>
            <person name="Sherman L.A."/>
            <person name="Pakrasi H.B."/>
        </authorList>
    </citation>
    <scope>NUCLEOTIDE SEQUENCE [LARGE SCALE GENOMIC DNA]</scope>
    <source>
        <strain evidence="3">PCC 7822</strain>
    </source>
</reference>
<keyword evidence="3" id="KW-1185">Reference proteome</keyword>
<organism evidence="2 3">
    <name type="scientific">Gloeothece verrucosa (strain PCC 7822)</name>
    <name type="common">Cyanothece sp. (strain PCC 7822)</name>
    <dbReference type="NCBI Taxonomy" id="497965"/>
    <lineage>
        <taxon>Bacteria</taxon>
        <taxon>Bacillati</taxon>
        <taxon>Cyanobacteriota</taxon>
        <taxon>Cyanophyceae</taxon>
        <taxon>Oscillatoriophycideae</taxon>
        <taxon>Chroococcales</taxon>
        <taxon>Aphanothecaceae</taxon>
        <taxon>Gloeothece</taxon>
        <taxon>Gloeothece verrucosa</taxon>
    </lineage>
</organism>
<dbReference type="AlphaFoldDB" id="E0UCC1"/>
<keyword evidence="1" id="KW-1133">Transmembrane helix</keyword>
<gene>
    <name evidence="2" type="ordered locus">Cyan7822_0858</name>
</gene>
<dbReference type="HOGENOM" id="CLU_2698458_0_0_3"/>
<sequence length="73" mass="7965">MFYRKISAIAILLILFAGGSEVVAAFNHEPSAIVTAALAVLTLGFVTFINMFSSSKRENPLGEEAYRLCKKNI</sequence>
<dbReference type="KEGG" id="cyj:Cyan7822_0858"/>
<keyword evidence="1" id="KW-0812">Transmembrane</keyword>